<keyword evidence="3" id="KW-1185">Reference proteome</keyword>
<dbReference type="Proteomes" id="UP000827549">
    <property type="component" value="Chromosome 2"/>
</dbReference>
<sequence>MKLALLTTLATVTLALAAPTADADADGATTHFTERDTIRIRCGGRSECGPYTKAGCADLCRQRGQIPAGVRDPGCGGLWACCCGTNIGVSVRDAEAEPKGTETAYLMKYHDM</sequence>
<accession>A0AAF0Y6R2</accession>
<organism evidence="2 3">
    <name type="scientific">Vanrija pseudolonga</name>
    <dbReference type="NCBI Taxonomy" id="143232"/>
    <lineage>
        <taxon>Eukaryota</taxon>
        <taxon>Fungi</taxon>
        <taxon>Dikarya</taxon>
        <taxon>Basidiomycota</taxon>
        <taxon>Agaricomycotina</taxon>
        <taxon>Tremellomycetes</taxon>
        <taxon>Trichosporonales</taxon>
        <taxon>Trichosporonaceae</taxon>
        <taxon>Vanrija</taxon>
    </lineage>
</organism>
<proteinExistence type="predicted"/>
<protein>
    <submittedName>
        <fullName evidence="2">Uncharacterized protein</fullName>
    </submittedName>
</protein>
<evidence type="ECO:0000313" key="2">
    <source>
        <dbReference type="EMBL" id="WOO78846.1"/>
    </source>
</evidence>
<reference evidence="2" key="1">
    <citation type="submission" date="2023-10" db="EMBL/GenBank/DDBJ databases">
        <authorList>
            <person name="Noh H."/>
        </authorList>
    </citation>
    <scope>NUCLEOTIDE SEQUENCE</scope>
    <source>
        <strain evidence="2">DUCC4014</strain>
    </source>
</reference>
<dbReference type="AlphaFoldDB" id="A0AAF0Y6R2"/>
<keyword evidence="1" id="KW-0732">Signal</keyword>
<feature type="signal peptide" evidence="1">
    <location>
        <begin position="1"/>
        <end position="17"/>
    </location>
</feature>
<gene>
    <name evidence="2" type="ORF">LOC62_02G002385</name>
</gene>
<dbReference type="GeneID" id="87805633"/>
<name>A0AAF0Y6R2_9TREE</name>
<evidence type="ECO:0000256" key="1">
    <source>
        <dbReference type="SAM" id="SignalP"/>
    </source>
</evidence>
<dbReference type="EMBL" id="CP086715">
    <property type="protein sequence ID" value="WOO78846.1"/>
    <property type="molecule type" value="Genomic_DNA"/>
</dbReference>
<feature type="chain" id="PRO_5042121905" evidence="1">
    <location>
        <begin position="18"/>
        <end position="112"/>
    </location>
</feature>
<dbReference type="RefSeq" id="XP_062624878.1">
    <property type="nucleotide sequence ID" value="XM_062768894.1"/>
</dbReference>
<evidence type="ECO:0000313" key="3">
    <source>
        <dbReference type="Proteomes" id="UP000827549"/>
    </source>
</evidence>